<dbReference type="PANTHER" id="PTHR19367">
    <property type="entry name" value="T-CELL RECEPTOR ALPHA CHAIN V REGION"/>
    <property type="match status" value="1"/>
</dbReference>
<keyword evidence="1" id="KW-0732">Signal</keyword>
<name>A0A4W3GYW9_CALMI</name>
<keyword evidence="3" id="KW-0675">Receptor</keyword>
<dbReference type="Pfam" id="PF07686">
    <property type="entry name" value="V-set"/>
    <property type="match status" value="1"/>
</dbReference>
<reference evidence="7" key="5">
    <citation type="submission" date="2025-09" db="UniProtKB">
        <authorList>
            <consortium name="Ensembl"/>
        </authorList>
    </citation>
    <scope>IDENTIFICATION</scope>
</reference>
<evidence type="ECO:0000256" key="2">
    <source>
        <dbReference type="ARBA" id="ARBA00023130"/>
    </source>
</evidence>
<organism evidence="7 8">
    <name type="scientific">Callorhinchus milii</name>
    <name type="common">Ghost shark</name>
    <dbReference type="NCBI Taxonomy" id="7868"/>
    <lineage>
        <taxon>Eukaryota</taxon>
        <taxon>Metazoa</taxon>
        <taxon>Chordata</taxon>
        <taxon>Craniata</taxon>
        <taxon>Vertebrata</taxon>
        <taxon>Chondrichthyes</taxon>
        <taxon>Holocephali</taxon>
        <taxon>Chimaeriformes</taxon>
        <taxon>Callorhinchidae</taxon>
        <taxon>Callorhinchus</taxon>
    </lineage>
</organism>
<dbReference type="AlphaFoldDB" id="A0A4W3GYW9"/>
<reference evidence="8" key="3">
    <citation type="journal article" date="2014" name="Nature">
        <title>Elephant shark genome provides unique insights into gnathostome evolution.</title>
        <authorList>
            <consortium name="International Elephant Shark Genome Sequencing Consortium"/>
            <person name="Venkatesh B."/>
            <person name="Lee A.P."/>
            <person name="Ravi V."/>
            <person name="Maurya A.K."/>
            <person name="Lian M.M."/>
            <person name="Swann J.B."/>
            <person name="Ohta Y."/>
            <person name="Flajnik M.F."/>
            <person name="Sutoh Y."/>
            <person name="Kasahara M."/>
            <person name="Hoon S."/>
            <person name="Gangu V."/>
            <person name="Roy S.W."/>
            <person name="Irimia M."/>
            <person name="Korzh V."/>
            <person name="Kondrychyn I."/>
            <person name="Lim Z.W."/>
            <person name="Tay B.H."/>
            <person name="Tohari S."/>
            <person name="Kong K.W."/>
            <person name="Ho S."/>
            <person name="Lorente-Galdos B."/>
            <person name="Quilez J."/>
            <person name="Marques-Bonet T."/>
            <person name="Raney B.J."/>
            <person name="Ingham P.W."/>
            <person name="Tay A."/>
            <person name="Hillier L.W."/>
            <person name="Minx P."/>
            <person name="Boehm T."/>
            <person name="Wilson R.K."/>
            <person name="Brenner S."/>
            <person name="Warren W.C."/>
        </authorList>
    </citation>
    <scope>NUCLEOTIDE SEQUENCE [LARGE SCALE GENOMIC DNA]</scope>
</reference>
<dbReference type="Proteomes" id="UP000314986">
    <property type="component" value="Unassembled WGS sequence"/>
</dbReference>
<evidence type="ECO:0000256" key="5">
    <source>
        <dbReference type="ARBA" id="ARBA00043266"/>
    </source>
</evidence>
<dbReference type="PANTHER" id="PTHR19367:SF18">
    <property type="entry name" value="T CELL RECEPTOR ALPHA VARIABLE 16"/>
    <property type="match status" value="1"/>
</dbReference>
<evidence type="ECO:0000313" key="8">
    <source>
        <dbReference type="Proteomes" id="UP000314986"/>
    </source>
</evidence>
<accession>A0A4W3GYW9</accession>
<evidence type="ECO:0000256" key="3">
    <source>
        <dbReference type="ARBA" id="ARBA00023170"/>
    </source>
</evidence>
<evidence type="ECO:0000256" key="1">
    <source>
        <dbReference type="ARBA" id="ARBA00022729"/>
    </source>
</evidence>
<keyword evidence="5" id="KW-0391">Immunity</keyword>
<dbReference type="Ensembl" id="ENSCMIT00000003160.1">
    <property type="protein sequence ID" value="ENSCMIP00000003049.1"/>
    <property type="gene ID" value="ENSCMIG00000001799.1"/>
</dbReference>
<dbReference type="InterPro" id="IPR007110">
    <property type="entry name" value="Ig-like_dom"/>
</dbReference>
<keyword evidence="8" id="KW-1185">Reference proteome</keyword>
<reference evidence="8" key="1">
    <citation type="journal article" date="2006" name="Science">
        <title>Ancient noncoding elements conserved in the human genome.</title>
        <authorList>
            <person name="Venkatesh B."/>
            <person name="Kirkness E.F."/>
            <person name="Loh Y.H."/>
            <person name="Halpern A.L."/>
            <person name="Lee A.P."/>
            <person name="Johnson J."/>
            <person name="Dandona N."/>
            <person name="Viswanathan L.D."/>
            <person name="Tay A."/>
            <person name="Venter J.C."/>
            <person name="Strausberg R.L."/>
            <person name="Brenner S."/>
        </authorList>
    </citation>
    <scope>NUCLEOTIDE SEQUENCE [LARGE SCALE GENOMIC DNA]</scope>
</reference>
<dbReference type="InterPro" id="IPR051287">
    <property type="entry name" value="TCR_variable_region"/>
</dbReference>
<feature type="domain" description="Ig-like" evidence="6">
    <location>
        <begin position="12"/>
        <end position="124"/>
    </location>
</feature>
<dbReference type="GeneTree" id="ENSGT00970000196777"/>
<dbReference type="InterPro" id="IPR013106">
    <property type="entry name" value="Ig_V-set"/>
</dbReference>
<dbReference type="GO" id="GO:0002250">
    <property type="term" value="P:adaptive immune response"/>
    <property type="evidence" value="ECO:0007669"/>
    <property type="project" value="UniProtKB-KW"/>
</dbReference>
<evidence type="ECO:0000313" key="7">
    <source>
        <dbReference type="Ensembl" id="ENSCMIP00000003049.1"/>
    </source>
</evidence>
<dbReference type="InParanoid" id="A0A4W3GYW9"/>
<dbReference type="InterPro" id="IPR036179">
    <property type="entry name" value="Ig-like_dom_sf"/>
</dbReference>
<dbReference type="Gene3D" id="2.60.40.10">
    <property type="entry name" value="Immunoglobulins"/>
    <property type="match status" value="1"/>
</dbReference>
<reference evidence="8" key="2">
    <citation type="journal article" date="2007" name="PLoS Biol.">
        <title>Survey sequencing and comparative analysis of the elephant shark (Callorhinchus milii) genome.</title>
        <authorList>
            <person name="Venkatesh B."/>
            <person name="Kirkness E.F."/>
            <person name="Loh Y.H."/>
            <person name="Halpern A.L."/>
            <person name="Lee A.P."/>
            <person name="Johnson J."/>
            <person name="Dandona N."/>
            <person name="Viswanathan L.D."/>
            <person name="Tay A."/>
            <person name="Venter J.C."/>
            <person name="Strausberg R.L."/>
            <person name="Brenner S."/>
        </authorList>
    </citation>
    <scope>NUCLEOTIDE SEQUENCE [LARGE SCALE GENOMIC DNA]</scope>
</reference>
<keyword evidence="4" id="KW-0393">Immunoglobulin domain</keyword>
<sequence>QVSTILDFRPDPGFCDTEGDFRRNEGGSVTMECHYDTFLSSYYLHWYREQQETQPQYVLQKGSGGDTHKVDFAEKRFSIELQTSTKFTSLTSSLLELSDSAVCYCALQPHSDGNQSETRTKTITV</sequence>
<dbReference type="SMART" id="SM00406">
    <property type="entry name" value="IGv"/>
    <property type="match status" value="1"/>
</dbReference>
<keyword evidence="5" id="KW-1279">T cell receptor</keyword>
<dbReference type="GO" id="GO:0042101">
    <property type="term" value="C:T cell receptor complex"/>
    <property type="evidence" value="ECO:0007669"/>
    <property type="project" value="UniProtKB-KW"/>
</dbReference>
<reference evidence="7" key="4">
    <citation type="submission" date="2025-08" db="UniProtKB">
        <authorList>
            <consortium name="Ensembl"/>
        </authorList>
    </citation>
    <scope>IDENTIFICATION</scope>
</reference>
<dbReference type="PROSITE" id="PS50835">
    <property type="entry name" value="IG_LIKE"/>
    <property type="match status" value="1"/>
</dbReference>
<dbReference type="STRING" id="7868.ENSCMIP00000003049"/>
<evidence type="ECO:0000256" key="4">
    <source>
        <dbReference type="ARBA" id="ARBA00023319"/>
    </source>
</evidence>
<protein>
    <recommendedName>
        <fullName evidence="6">Ig-like domain-containing protein</fullName>
    </recommendedName>
</protein>
<proteinExistence type="predicted"/>
<keyword evidence="2" id="KW-1064">Adaptive immunity</keyword>
<dbReference type="InterPro" id="IPR013783">
    <property type="entry name" value="Ig-like_fold"/>
</dbReference>
<dbReference type="SUPFAM" id="SSF48726">
    <property type="entry name" value="Immunoglobulin"/>
    <property type="match status" value="1"/>
</dbReference>
<evidence type="ECO:0000259" key="6">
    <source>
        <dbReference type="PROSITE" id="PS50835"/>
    </source>
</evidence>